<proteinExistence type="predicted"/>
<dbReference type="InterPro" id="IPR002816">
    <property type="entry name" value="TraB/PrgY/GumN_fam"/>
</dbReference>
<protein>
    <submittedName>
        <fullName evidence="2">TraB/GumN family protein</fullName>
    </submittedName>
</protein>
<accession>A0ABS2K4V7</accession>
<feature type="signal peptide" evidence="1">
    <location>
        <begin position="1"/>
        <end position="20"/>
    </location>
</feature>
<evidence type="ECO:0000313" key="3">
    <source>
        <dbReference type="Proteomes" id="UP001430149"/>
    </source>
</evidence>
<dbReference type="Pfam" id="PF01963">
    <property type="entry name" value="TraB_PrgY_gumN"/>
    <property type="match status" value="1"/>
</dbReference>
<sequence length="345" mass="37686">MRISAAVVLLSVVLAVPVWAQSVPASSSTAPAASRANAPLLQAVTVTGVQPGPGLWKVSKGDHVMWVLGTVTPLPKHMEWQSADVEQVLAHSQVLLEPPKADVKVDVGFFGKLVLLPSVYSARKNPGGLSLQQILPSDMYARWEVLKQRYFGSDRSIEYWRPIMVALKLYQKALDQAGLTNANDVSKAVMKMADAHGVRRVSVKYRLVIEHPRDVLNTLKQTNLHDISCFNQTLDLVQNQMGALTERANAWSTGDVPALQRFALGDRHESCVVAVVNADFAQQLGLHDLPQHLEEAWLSAAQDALAHNSQTFAVLSMQDVLAPDGLLARLKAMGYTVQAPDEQNP</sequence>
<dbReference type="RefSeq" id="WP_204682691.1">
    <property type="nucleotide sequence ID" value="NZ_BSNR01000002.1"/>
</dbReference>
<keyword evidence="3" id="KW-1185">Reference proteome</keyword>
<evidence type="ECO:0000256" key="1">
    <source>
        <dbReference type="SAM" id="SignalP"/>
    </source>
</evidence>
<gene>
    <name evidence="2" type="ORF">ISP19_12565</name>
</gene>
<evidence type="ECO:0000313" key="2">
    <source>
        <dbReference type="EMBL" id="MBM7126204.1"/>
    </source>
</evidence>
<keyword evidence="1" id="KW-0732">Signal</keyword>
<organism evidence="2 3">
    <name type="scientific">Dyella flava</name>
    <dbReference type="NCBI Taxonomy" id="1920170"/>
    <lineage>
        <taxon>Bacteria</taxon>
        <taxon>Pseudomonadati</taxon>
        <taxon>Pseudomonadota</taxon>
        <taxon>Gammaproteobacteria</taxon>
        <taxon>Lysobacterales</taxon>
        <taxon>Rhodanobacteraceae</taxon>
        <taxon>Dyella</taxon>
    </lineage>
</organism>
<comment type="caution">
    <text evidence="2">The sequence shown here is derived from an EMBL/GenBank/DDBJ whole genome shotgun (WGS) entry which is preliminary data.</text>
</comment>
<feature type="chain" id="PRO_5045408606" evidence="1">
    <location>
        <begin position="21"/>
        <end position="345"/>
    </location>
</feature>
<dbReference type="CDD" id="cd14788">
    <property type="entry name" value="GumN"/>
    <property type="match status" value="1"/>
</dbReference>
<dbReference type="EMBL" id="JADIKE010000036">
    <property type="protein sequence ID" value="MBM7126204.1"/>
    <property type="molecule type" value="Genomic_DNA"/>
</dbReference>
<dbReference type="Proteomes" id="UP001430149">
    <property type="component" value="Unassembled WGS sequence"/>
</dbReference>
<reference evidence="2" key="1">
    <citation type="submission" date="2020-10" db="EMBL/GenBank/DDBJ databases">
        <title>Phylogeny of dyella-like bacteria.</title>
        <authorList>
            <person name="Fu J."/>
        </authorList>
    </citation>
    <scope>NUCLEOTIDE SEQUENCE</scope>
    <source>
        <strain evidence="2">DHOC52</strain>
    </source>
</reference>
<name>A0ABS2K4V7_9GAMM</name>